<feature type="region of interest" description="Disordered" evidence="1">
    <location>
        <begin position="1"/>
        <end position="77"/>
    </location>
</feature>
<evidence type="ECO:0000256" key="1">
    <source>
        <dbReference type="SAM" id="MobiDB-lite"/>
    </source>
</evidence>
<keyword evidence="3" id="KW-1185">Reference proteome</keyword>
<protein>
    <submittedName>
        <fullName evidence="2">Uncharacterized protein</fullName>
    </submittedName>
</protein>
<dbReference type="RefSeq" id="WP_306887454.1">
    <property type="nucleotide sequence ID" value="NZ_JAUSUL010000005.1"/>
</dbReference>
<comment type="caution">
    <text evidence="2">The sequence shown here is derived from an EMBL/GenBank/DDBJ whole genome shotgun (WGS) entry which is preliminary data.</text>
</comment>
<sequence>MSNEQKPSTARLPRDQKAAETDRAAKAHIEAERKAREKQTDKLRALRLERDAAEAEAAAAAKPKPAKRASTSNKRSK</sequence>
<evidence type="ECO:0000313" key="3">
    <source>
        <dbReference type="Proteomes" id="UP001229244"/>
    </source>
</evidence>
<dbReference type="Proteomes" id="UP001229244">
    <property type="component" value="Unassembled WGS sequence"/>
</dbReference>
<organism evidence="2 3">
    <name type="scientific">Amorphus orientalis</name>
    <dbReference type="NCBI Taxonomy" id="649198"/>
    <lineage>
        <taxon>Bacteria</taxon>
        <taxon>Pseudomonadati</taxon>
        <taxon>Pseudomonadota</taxon>
        <taxon>Alphaproteobacteria</taxon>
        <taxon>Hyphomicrobiales</taxon>
        <taxon>Amorphaceae</taxon>
        <taxon>Amorphus</taxon>
    </lineage>
</organism>
<feature type="compositionally biased region" description="Basic and acidic residues" evidence="1">
    <location>
        <begin position="12"/>
        <end position="53"/>
    </location>
</feature>
<dbReference type="AlphaFoldDB" id="A0AAE4AW93"/>
<reference evidence="2" key="1">
    <citation type="submission" date="2023-07" db="EMBL/GenBank/DDBJ databases">
        <title>Genomic Encyclopedia of Type Strains, Phase IV (KMG-IV): sequencing the most valuable type-strain genomes for metagenomic binning, comparative biology and taxonomic classification.</title>
        <authorList>
            <person name="Goeker M."/>
        </authorList>
    </citation>
    <scope>NUCLEOTIDE SEQUENCE</scope>
    <source>
        <strain evidence="2">DSM 21202</strain>
    </source>
</reference>
<name>A0AAE4AW93_9HYPH</name>
<accession>A0AAE4AW93</accession>
<dbReference type="EMBL" id="JAUSUL010000005">
    <property type="protein sequence ID" value="MDQ0317534.1"/>
    <property type="molecule type" value="Genomic_DNA"/>
</dbReference>
<evidence type="ECO:0000313" key="2">
    <source>
        <dbReference type="EMBL" id="MDQ0317534.1"/>
    </source>
</evidence>
<proteinExistence type="predicted"/>
<gene>
    <name evidence="2" type="ORF">J2S73_004018</name>
</gene>